<dbReference type="OrthoDB" id="6271299at2759"/>
<dbReference type="EMBL" id="NIRI02000005">
    <property type="protein sequence ID" value="KAG5454495.1"/>
    <property type="molecule type" value="Genomic_DNA"/>
</dbReference>
<accession>A0A8T1N065</accession>
<protein>
    <submittedName>
        <fullName evidence="2">Uncharacterized protein</fullName>
    </submittedName>
</protein>
<reference evidence="2 3" key="2">
    <citation type="journal article" date="2021" name="Genomics">
        <title>High-quality reference genome for Clonorchis sinensis.</title>
        <authorList>
            <person name="Young N.D."/>
            <person name="Stroehlein A.J."/>
            <person name="Kinkar L."/>
            <person name="Wang T."/>
            <person name="Sohn W.M."/>
            <person name="Chang B.C.H."/>
            <person name="Kaur P."/>
            <person name="Weisz D."/>
            <person name="Dudchenko O."/>
            <person name="Aiden E.L."/>
            <person name="Korhonen P.K."/>
            <person name="Gasser R.B."/>
        </authorList>
    </citation>
    <scope>NUCLEOTIDE SEQUENCE [LARGE SCALE GENOMIC DNA]</scope>
    <source>
        <strain evidence="2">Cs-k2</strain>
    </source>
</reference>
<feature type="compositionally biased region" description="Basic and acidic residues" evidence="1">
    <location>
        <begin position="151"/>
        <end position="164"/>
    </location>
</feature>
<evidence type="ECO:0000313" key="3">
    <source>
        <dbReference type="Proteomes" id="UP000286415"/>
    </source>
</evidence>
<proteinExistence type="predicted"/>
<comment type="caution">
    <text evidence="2">The sequence shown here is derived from an EMBL/GenBank/DDBJ whole genome shotgun (WGS) entry which is preliminary data.</text>
</comment>
<keyword evidence="3" id="KW-1185">Reference proteome</keyword>
<dbReference type="AlphaFoldDB" id="A0A8T1N065"/>
<dbReference type="Proteomes" id="UP000286415">
    <property type="component" value="Unassembled WGS sequence"/>
</dbReference>
<feature type="region of interest" description="Disordered" evidence="1">
    <location>
        <begin position="139"/>
        <end position="170"/>
    </location>
</feature>
<name>A0A8T1N065_CLOSI</name>
<sequence>MSEDAFPDLHDGQREDKILEQIIVGTRAPKLRERFLGSPPHSVAAALQVANQVEDIMGVLERDREPNTAHFDPVRIQQQHSRQWTPNRGRPYHPVPPRPNRPNFRPTLHYPAPTNIPRWPTPSRDCPYCQRFGARARTCGHNGPQAAAVTRLEHEDTPEYHSEEIDSPPQ</sequence>
<feature type="region of interest" description="Disordered" evidence="1">
    <location>
        <begin position="64"/>
        <end position="105"/>
    </location>
</feature>
<reference evidence="2 3" key="1">
    <citation type="journal article" date="2018" name="Biotechnol. Adv.">
        <title>Improved genomic resources and new bioinformatic workflow for the carcinogenic parasite Clonorchis sinensis: Biotechnological implications.</title>
        <authorList>
            <person name="Wang D."/>
            <person name="Korhonen P.K."/>
            <person name="Gasser R.B."/>
            <person name="Young N.D."/>
        </authorList>
    </citation>
    <scope>NUCLEOTIDE SEQUENCE [LARGE SCALE GENOMIC DNA]</scope>
    <source>
        <strain evidence="2">Cs-k2</strain>
    </source>
</reference>
<evidence type="ECO:0000256" key="1">
    <source>
        <dbReference type="SAM" id="MobiDB-lite"/>
    </source>
</evidence>
<feature type="compositionally biased region" description="Polar residues" evidence="1">
    <location>
        <begin position="76"/>
        <end position="86"/>
    </location>
</feature>
<gene>
    <name evidence="2" type="ORF">CSKR_203634</name>
</gene>
<organism evidence="2 3">
    <name type="scientific">Clonorchis sinensis</name>
    <name type="common">Chinese liver fluke</name>
    <dbReference type="NCBI Taxonomy" id="79923"/>
    <lineage>
        <taxon>Eukaryota</taxon>
        <taxon>Metazoa</taxon>
        <taxon>Spiralia</taxon>
        <taxon>Lophotrochozoa</taxon>
        <taxon>Platyhelminthes</taxon>
        <taxon>Trematoda</taxon>
        <taxon>Digenea</taxon>
        <taxon>Opisthorchiida</taxon>
        <taxon>Opisthorchiata</taxon>
        <taxon>Opisthorchiidae</taxon>
        <taxon>Clonorchis</taxon>
    </lineage>
</organism>
<evidence type="ECO:0000313" key="2">
    <source>
        <dbReference type="EMBL" id="KAG5454495.1"/>
    </source>
</evidence>